<dbReference type="KEGG" id="muh:HYN43_026235"/>
<protein>
    <submittedName>
        <fullName evidence="5">Uncharacterized protein</fullName>
    </submittedName>
</protein>
<feature type="chain" id="PRO_5019811141" evidence="4">
    <location>
        <begin position="23"/>
        <end position="516"/>
    </location>
</feature>
<keyword evidence="2 3" id="KW-0802">TPR repeat</keyword>
<evidence type="ECO:0000313" key="6">
    <source>
        <dbReference type="Proteomes" id="UP000270046"/>
    </source>
</evidence>
<dbReference type="PANTHER" id="PTHR44858:SF1">
    <property type="entry name" value="UDP-N-ACETYLGLUCOSAMINE--PEPTIDE N-ACETYLGLUCOSAMINYLTRANSFERASE SPINDLY-RELATED"/>
    <property type="match status" value="1"/>
</dbReference>
<feature type="repeat" description="TPR" evidence="3">
    <location>
        <begin position="134"/>
        <end position="167"/>
    </location>
</feature>
<evidence type="ECO:0000256" key="1">
    <source>
        <dbReference type="ARBA" id="ARBA00022737"/>
    </source>
</evidence>
<evidence type="ECO:0000256" key="3">
    <source>
        <dbReference type="PROSITE-ProRule" id="PRU00339"/>
    </source>
</evidence>
<dbReference type="SMART" id="SM00028">
    <property type="entry name" value="TPR"/>
    <property type="match status" value="11"/>
</dbReference>
<feature type="repeat" description="TPR" evidence="3">
    <location>
        <begin position="384"/>
        <end position="417"/>
    </location>
</feature>
<feature type="repeat" description="TPR" evidence="3">
    <location>
        <begin position="240"/>
        <end position="273"/>
    </location>
</feature>
<keyword evidence="1" id="KW-0677">Repeat</keyword>
<dbReference type="Gene3D" id="1.25.40.10">
    <property type="entry name" value="Tetratricopeptide repeat domain"/>
    <property type="match status" value="5"/>
</dbReference>
<dbReference type="InterPro" id="IPR011990">
    <property type="entry name" value="TPR-like_helical_dom_sf"/>
</dbReference>
<sequence length="516" mass="58549">MKKCFWVLLVGLLVPGVFNVYGQAVDHIKMGDSLYNAKSYDKAIASYSKAINANKHNKNLLAKLYDSRAQCQLDLQNFMEAIDDDNDAIKADPLCADAYWTRAAAYFLSGHIRQSSEDYSKAVLFFSGDKPRLSILYDNLGINEIALQNYPKAIEYFTNAISANGQNGPAYWHRALAYNAQGNYEQAVDDYTSATFFYQDNLAALAKIYNSRALARENTEKNWDAINDLSMAIQLKPANADLYWRRGMAYEKHGDYQLAINDYRHLIPLHTNDKQNLAILYENCAVNENNLHQTAKAINDVNKAIELFPQREHLYWIRAVAYSDSGECALAIADYNKALPFYKTDKKTQAIFYNNMAANELIIKENQKGISHCTTAIALLPLFWQPIFTRGRLYLKLNQKDLALKDFNEVMTLDGTKQSAEYVFSLYYTGNADLAVSTMQKKFLASSNSDLPGDYYNMACLLSLMNKATEANIYLKKAFDLGFLKKFIAQDERFDNIRKTQDYIALMASSQQPAGQ</sequence>
<proteinExistence type="predicted"/>
<feature type="repeat" description="TPR" evidence="3">
    <location>
        <begin position="24"/>
        <end position="57"/>
    </location>
</feature>
<keyword evidence="4" id="KW-0732">Signal</keyword>
<dbReference type="SUPFAM" id="SSF48452">
    <property type="entry name" value="TPR-like"/>
    <property type="match status" value="3"/>
</dbReference>
<dbReference type="InterPro" id="IPR050498">
    <property type="entry name" value="Ycf3"/>
</dbReference>
<dbReference type="RefSeq" id="WP_119406830.1">
    <property type="nucleotide sequence ID" value="NZ_CP032869.1"/>
</dbReference>
<organism evidence="5 6">
    <name type="scientific">Mucilaginibacter celer</name>
    <dbReference type="NCBI Taxonomy" id="2305508"/>
    <lineage>
        <taxon>Bacteria</taxon>
        <taxon>Pseudomonadati</taxon>
        <taxon>Bacteroidota</taxon>
        <taxon>Sphingobacteriia</taxon>
        <taxon>Sphingobacteriales</taxon>
        <taxon>Sphingobacteriaceae</taxon>
        <taxon>Mucilaginibacter</taxon>
    </lineage>
</organism>
<evidence type="ECO:0000256" key="4">
    <source>
        <dbReference type="SAM" id="SignalP"/>
    </source>
</evidence>
<dbReference type="Proteomes" id="UP000270046">
    <property type="component" value="Chromosome"/>
</dbReference>
<reference evidence="5 6" key="1">
    <citation type="submission" date="2018-10" db="EMBL/GenBank/DDBJ databases">
        <title>Genome sequencing of Mucilaginibacter sp. HYN0043.</title>
        <authorList>
            <person name="Kim M."/>
            <person name="Yi H."/>
        </authorList>
    </citation>
    <scope>NUCLEOTIDE SEQUENCE [LARGE SCALE GENOMIC DNA]</scope>
    <source>
        <strain evidence="5 6">HYN0043</strain>
    </source>
</reference>
<evidence type="ECO:0000256" key="2">
    <source>
        <dbReference type="ARBA" id="ARBA00022803"/>
    </source>
</evidence>
<dbReference type="AlphaFoldDB" id="A0A494VW10"/>
<accession>A0A494VW10</accession>
<dbReference type="PANTHER" id="PTHR44858">
    <property type="entry name" value="TETRATRICOPEPTIDE REPEAT PROTEIN 6"/>
    <property type="match status" value="1"/>
</dbReference>
<dbReference type="InterPro" id="IPR019734">
    <property type="entry name" value="TPR_rpt"/>
</dbReference>
<feature type="signal peptide" evidence="4">
    <location>
        <begin position="1"/>
        <end position="22"/>
    </location>
</feature>
<dbReference type="NCBIfam" id="NF047558">
    <property type="entry name" value="TPR_END_plus"/>
    <property type="match status" value="1"/>
</dbReference>
<name>A0A494VW10_9SPHI</name>
<gene>
    <name evidence="5" type="ORF">HYN43_026235</name>
</gene>
<dbReference type="OrthoDB" id="712930at2"/>
<dbReference type="Pfam" id="PF13432">
    <property type="entry name" value="TPR_16"/>
    <property type="match status" value="2"/>
</dbReference>
<keyword evidence="6" id="KW-1185">Reference proteome</keyword>
<dbReference type="PROSITE" id="PS50005">
    <property type="entry name" value="TPR"/>
    <property type="match status" value="4"/>
</dbReference>
<evidence type="ECO:0000313" key="5">
    <source>
        <dbReference type="EMBL" id="AYL98559.1"/>
    </source>
</evidence>
<dbReference type="Pfam" id="PF13181">
    <property type="entry name" value="TPR_8"/>
    <property type="match status" value="2"/>
</dbReference>
<dbReference type="EMBL" id="CP032869">
    <property type="protein sequence ID" value="AYL98559.1"/>
    <property type="molecule type" value="Genomic_DNA"/>
</dbReference>